<dbReference type="Gene3D" id="1.20.120.1750">
    <property type="match status" value="1"/>
</dbReference>
<dbReference type="Gene3D" id="4.10.1000.10">
    <property type="entry name" value="Zinc finger, CCCH-type"/>
    <property type="match status" value="1"/>
</dbReference>
<dbReference type="InterPro" id="IPR051628">
    <property type="entry name" value="LUBAC_E3_Ligases"/>
</dbReference>
<dbReference type="Proteomes" id="UP001338125">
    <property type="component" value="Unassembled WGS sequence"/>
</dbReference>
<keyword evidence="4" id="KW-0677">Repeat</keyword>
<dbReference type="CDD" id="cd20335">
    <property type="entry name" value="BRcat_RBR"/>
    <property type="match status" value="1"/>
</dbReference>
<dbReference type="Pfam" id="PF26200">
    <property type="entry name" value="Rcat_RNF216"/>
    <property type="match status" value="1"/>
</dbReference>
<dbReference type="InterPro" id="IPR002867">
    <property type="entry name" value="IBR_dom"/>
</dbReference>
<reference evidence="12 13" key="1">
    <citation type="submission" date="2024-01" db="EMBL/GenBank/DDBJ databases">
        <title>Complete genome of Cladobotryum mycophilum ATHUM6906.</title>
        <authorList>
            <person name="Christinaki A.C."/>
            <person name="Myridakis A.I."/>
            <person name="Kouvelis V.N."/>
        </authorList>
    </citation>
    <scope>NUCLEOTIDE SEQUENCE [LARGE SCALE GENOMIC DNA]</scope>
    <source>
        <strain evidence="12 13">ATHUM6906</strain>
    </source>
</reference>
<keyword evidence="13" id="KW-1185">Reference proteome</keyword>
<keyword evidence="2" id="KW-0808">Transferase</keyword>
<evidence type="ECO:0000259" key="11">
    <source>
        <dbReference type="PROSITE" id="PS51873"/>
    </source>
</evidence>
<dbReference type="InterPro" id="IPR036855">
    <property type="entry name" value="Znf_CCCH_sf"/>
</dbReference>
<dbReference type="PROSITE" id="PS51873">
    <property type="entry name" value="TRIAD"/>
    <property type="match status" value="1"/>
</dbReference>
<proteinExistence type="predicted"/>
<evidence type="ECO:0000256" key="6">
    <source>
        <dbReference type="ARBA" id="ARBA00022786"/>
    </source>
</evidence>
<dbReference type="Pfam" id="PF00642">
    <property type="entry name" value="zf-CCCH"/>
    <property type="match status" value="1"/>
</dbReference>
<evidence type="ECO:0000256" key="8">
    <source>
        <dbReference type="PROSITE-ProRule" id="PRU00723"/>
    </source>
</evidence>
<evidence type="ECO:0000256" key="3">
    <source>
        <dbReference type="ARBA" id="ARBA00022723"/>
    </source>
</evidence>
<feature type="compositionally biased region" description="Pro residues" evidence="9">
    <location>
        <begin position="8"/>
        <end position="19"/>
    </location>
</feature>
<keyword evidence="7 8" id="KW-0862">Zinc</keyword>
<evidence type="ECO:0000313" key="13">
    <source>
        <dbReference type="Proteomes" id="UP001338125"/>
    </source>
</evidence>
<organism evidence="12 13">
    <name type="scientific">Cladobotryum mycophilum</name>
    <dbReference type="NCBI Taxonomy" id="491253"/>
    <lineage>
        <taxon>Eukaryota</taxon>
        <taxon>Fungi</taxon>
        <taxon>Dikarya</taxon>
        <taxon>Ascomycota</taxon>
        <taxon>Pezizomycotina</taxon>
        <taxon>Sordariomycetes</taxon>
        <taxon>Hypocreomycetidae</taxon>
        <taxon>Hypocreales</taxon>
        <taxon>Hypocreaceae</taxon>
        <taxon>Cladobotryum</taxon>
    </lineage>
</organism>
<feature type="domain" description="RING-type" evidence="11">
    <location>
        <begin position="696"/>
        <end position="915"/>
    </location>
</feature>
<gene>
    <name evidence="12" type="ORF">PT974_06987</name>
</gene>
<protein>
    <submittedName>
        <fullName evidence="12">ATP-dependent RNA helicase DEAH12-like protein</fullName>
    </submittedName>
</protein>
<evidence type="ECO:0000256" key="1">
    <source>
        <dbReference type="ARBA" id="ARBA00004906"/>
    </source>
</evidence>
<keyword evidence="5 8" id="KW-0863">Zinc-finger</keyword>
<evidence type="ECO:0000256" key="9">
    <source>
        <dbReference type="SAM" id="MobiDB-lite"/>
    </source>
</evidence>
<name>A0ABR0SMZ0_9HYPO</name>
<evidence type="ECO:0000313" key="12">
    <source>
        <dbReference type="EMBL" id="KAK5993553.1"/>
    </source>
</evidence>
<feature type="region of interest" description="Disordered" evidence="9">
    <location>
        <begin position="1"/>
        <end position="98"/>
    </location>
</feature>
<keyword evidence="3 8" id="KW-0479">Metal-binding</keyword>
<dbReference type="PANTHER" id="PTHR22770:SF13">
    <property type="entry name" value="RING-TYPE DOMAIN-CONTAINING PROTEIN"/>
    <property type="match status" value="1"/>
</dbReference>
<comment type="caution">
    <text evidence="12">The sequence shown here is derived from an EMBL/GenBank/DDBJ whole genome shotgun (WGS) entry which is preliminary data.</text>
</comment>
<evidence type="ECO:0000256" key="2">
    <source>
        <dbReference type="ARBA" id="ARBA00022679"/>
    </source>
</evidence>
<keyword evidence="6" id="KW-0833">Ubl conjugation pathway</keyword>
<dbReference type="PANTHER" id="PTHR22770">
    <property type="entry name" value="UBIQUITIN CONJUGATING ENZYME 7 INTERACTING PROTEIN-RELATED"/>
    <property type="match status" value="1"/>
</dbReference>
<dbReference type="EMBL" id="JAVFKD010000012">
    <property type="protein sequence ID" value="KAK5993553.1"/>
    <property type="molecule type" value="Genomic_DNA"/>
</dbReference>
<sequence length="915" mass="101220">MGNIFGAPSPPPPPKPQPHYRPVYWQDTQPVYRGTHRPDPQPIYRPANRPANRDHQTVYRTTARPDPQPAPRPATRPAPQPVYRQDPQPLTPACIPNPIPARITVRMPEQRPREDVAPQRALPPCPYYARGACLLGGDCPFCREAALVVREPRANARPPRPCRFFAQGHCKKGAACNYSHDKNDATNTMTTDNNASNDNQTYEFGGAWAKFGNGATVSKIFLSSDFSAVRIRNLPLNSTVNSVKAILADVGIQVPAAEMRVMTHTDQGNCSATVKAEDPSFAKNVCNRLRTYTTLPGIEGVVIPVGMGQSQSLHQVDCRKVHCSWLRPTRVVQLSFATRTIALRVQKKFNTGNYKVLGNKVTASAPTGQGNQDQSGWKVTLRGLPDTIEEKNITQGIPEADKPRLVEIGAPSYVADLEFDSTVVKSMLLEFGQLERWEVSPNSKGKRVNAHATFFEEAHARDAASSLHNKALSFSEKTQLAVRVVTSAKFKVSTRVYEAVQKQIKSQKIVWERQFMRYFEYPTQGLYRNLKLEGDNHQQVAKAKESIEKIIGGEVVRVEGKDLRNANFRNGGDEFKKIKTIEDSLKVVIVPDVRTSQFRVFGLEANSGATLERIRTMIQDCLSDSHTIELSIDDFRWLSRGGFALLEARLGKGKAALNITARQKHVCIRGSKADYNKAMTIIASRQPGSAGALSHSETACSSCWCEAEEPIRMSCHHVYCSDCFVGMCVAEMTGQKEFHISCVKAVGSGQDTCQKAFSLVELQEHLPSETFEDILEASFASYVGRHPADFRYCPTPDCGQIYRVSSPDTDSPSTFTCKKCLTPTCTGCHSPHPGRTCADYRGRGAGRAEVLNNERKAELGIKDCPRCKIMLEKTAGCNHMTCKCGAHVCWVCLATFEVSGECYAHMRKVHGGIGI</sequence>
<dbReference type="SMART" id="SM00647">
    <property type="entry name" value="IBR"/>
    <property type="match status" value="2"/>
</dbReference>
<feature type="compositionally biased region" description="Pro residues" evidence="9">
    <location>
        <begin position="66"/>
        <end position="80"/>
    </location>
</feature>
<dbReference type="InterPro" id="IPR000571">
    <property type="entry name" value="Znf_CCCH"/>
</dbReference>
<evidence type="ECO:0000256" key="7">
    <source>
        <dbReference type="ARBA" id="ARBA00022833"/>
    </source>
</evidence>
<dbReference type="InterPro" id="IPR013087">
    <property type="entry name" value="Znf_C2H2_type"/>
</dbReference>
<dbReference type="SUPFAM" id="SSF57850">
    <property type="entry name" value="RING/U-box"/>
    <property type="match status" value="2"/>
</dbReference>
<dbReference type="InterPro" id="IPR044066">
    <property type="entry name" value="TRIAD_supradom"/>
</dbReference>
<dbReference type="SUPFAM" id="SSF90229">
    <property type="entry name" value="CCCH zinc finger"/>
    <property type="match status" value="1"/>
</dbReference>
<dbReference type="SMART" id="SM00356">
    <property type="entry name" value="ZnF_C3H1"/>
    <property type="match status" value="2"/>
</dbReference>
<feature type="domain" description="C3H1-type" evidence="10">
    <location>
        <begin position="156"/>
        <end position="183"/>
    </location>
</feature>
<dbReference type="Pfam" id="PF01485">
    <property type="entry name" value="IBR"/>
    <property type="match status" value="1"/>
</dbReference>
<feature type="domain" description="C3H1-type" evidence="10">
    <location>
        <begin position="119"/>
        <end position="141"/>
    </location>
</feature>
<evidence type="ECO:0000259" key="10">
    <source>
        <dbReference type="PROSITE" id="PS50103"/>
    </source>
</evidence>
<dbReference type="CDD" id="cd22585">
    <property type="entry name" value="Rcat_RBR_DEAH12-like"/>
    <property type="match status" value="1"/>
</dbReference>
<evidence type="ECO:0000256" key="5">
    <source>
        <dbReference type="ARBA" id="ARBA00022771"/>
    </source>
</evidence>
<dbReference type="PROSITE" id="PS50103">
    <property type="entry name" value="ZF_C3H1"/>
    <property type="match status" value="2"/>
</dbReference>
<feature type="zinc finger region" description="C3H1-type" evidence="8">
    <location>
        <begin position="119"/>
        <end position="141"/>
    </location>
</feature>
<accession>A0ABR0SMZ0</accession>
<dbReference type="PROSITE" id="PS00028">
    <property type="entry name" value="ZINC_FINGER_C2H2_1"/>
    <property type="match status" value="1"/>
</dbReference>
<evidence type="ECO:0000256" key="4">
    <source>
        <dbReference type="ARBA" id="ARBA00022737"/>
    </source>
</evidence>
<comment type="pathway">
    <text evidence="1">Protein modification; protein ubiquitination.</text>
</comment>
<feature type="zinc finger region" description="C3H1-type" evidence="8">
    <location>
        <begin position="156"/>
        <end position="183"/>
    </location>
</feature>